<sequence>MYMTKMWFAMEMYRDDYYLVEFSCMEDPEAWYVWHIRGHKRWDTKSYREALTMWVMAKLISPKEFKILFNIALVLKMLKNDKESAAFLQMAEANIIPGQEKEAGEYIKMFQSGKVPLLL</sequence>
<reference evidence="2" key="1">
    <citation type="submission" date="2020-03" db="EMBL/GenBank/DDBJ databases">
        <title>The deep terrestrial virosphere.</title>
        <authorList>
            <person name="Holmfeldt K."/>
            <person name="Nilsson E."/>
            <person name="Simone D."/>
            <person name="Lopez-Fernandez M."/>
            <person name="Wu X."/>
            <person name="de Brujin I."/>
            <person name="Lundin D."/>
            <person name="Andersson A."/>
            <person name="Bertilsson S."/>
            <person name="Dopson M."/>
        </authorList>
    </citation>
    <scope>NUCLEOTIDE SEQUENCE</scope>
    <source>
        <strain evidence="1">MM415A02226</strain>
        <strain evidence="2">MM415B02220</strain>
    </source>
</reference>
<dbReference type="AlphaFoldDB" id="A0A6M3KW02"/>
<protein>
    <recommendedName>
        <fullName evidence="3">Tetratricopeptide repeat protein</fullName>
    </recommendedName>
</protein>
<dbReference type="SUPFAM" id="SSF48452">
    <property type="entry name" value="TPR-like"/>
    <property type="match status" value="1"/>
</dbReference>
<gene>
    <name evidence="1" type="ORF">MM415A02226_0008</name>
    <name evidence="2" type="ORF">MM415B02220_0004</name>
</gene>
<dbReference type="EMBL" id="MT142055">
    <property type="protein sequence ID" value="QJA73818.1"/>
    <property type="molecule type" value="Genomic_DNA"/>
</dbReference>
<organism evidence="2">
    <name type="scientific">viral metagenome</name>
    <dbReference type="NCBI Taxonomy" id="1070528"/>
    <lineage>
        <taxon>unclassified sequences</taxon>
        <taxon>metagenomes</taxon>
        <taxon>organismal metagenomes</taxon>
    </lineage>
</organism>
<proteinExistence type="predicted"/>
<accession>A0A6M3KW02</accession>
<dbReference type="EMBL" id="MT142575">
    <property type="protein sequence ID" value="QJA85448.1"/>
    <property type="molecule type" value="Genomic_DNA"/>
</dbReference>
<evidence type="ECO:0008006" key="3">
    <source>
        <dbReference type="Google" id="ProtNLM"/>
    </source>
</evidence>
<dbReference type="InterPro" id="IPR011990">
    <property type="entry name" value="TPR-like_helical_dom_sf"/>
</dbReference>
<evidence type="ECO:0000313" key="1">
    <source>
        <dbReference type="EMBL" id="QJA73818.1"/>
    </source>
</evidence>
<evidence type="ECO:0000313" key="2">
    <source>
        <dbReference type="EMBL" id="QJA85448.1"/>
    </source>
</evidence>
<name>A0A6M3KW02_9ZZZZ</name>
<dbReference type="Gene3D" id="1.25.40.10">
    <property type="entry name" value="Tetratricopeptide repeat domain"/>
    <property type="match status" value="1"/>
</dbReference>